<dbReference type="RefSeq" id="WP_058642894.1">
    <property type="nucleotide sequence ID" value="NZ_LDSL01000098.1"/>
</dbReference>
<dbReference type="InterPro" id="IPR007165">
    <property type="entry name" value="Phage_holin_4_2"/>
</dbReference>
<accession>A0A147GRJ8</accession>
<keyword evidence="1" id="KW-0812">Transmembrane</keyword>
<keyword evidence="1" id="KW-0472">Membrane</keyword>
<name>A0A147GRJ8_9BURK</name>
<keyword evidence="1" id="KW-1133">Transmembrane helix</keyword>
<dbReference type="OrthoDB" id="9797048at2"/>
<evidence type="ECO:0000256" key="1">
    <source>
        <dbReference type="SAM" id="Phobius"/>
    </source>
</evidence>
<dbReference type="PANTHER" id="PTHR37309">
    <property type="entry name" value="SLR0284 PROTEIN"/>
    <property type="match status" value="1"/>
</dbReference>
<dbReference type="Proteomes" id="UP000072741">
    <property type="component" value="Unassembled WGS sequence"/>
</dbReference>
<keyword evidence="3" id="KW-1185">Reference proteome</keyword>
<evidence type="ECO:0000313" key="3">
    <source>
        <dbReference type="Proteomes" id="UP000072741"/>
    </source>
</evidence>
<dbReference type="AlphaFoldDB" id="A0A147GRJ8"/>
<feature type="transmembrane region" description="Helical" evidence="1">
    <location>
        <begin position="32"/>
        <end position="50"/>
    </location>
</feature>
<dbReference type="Pfam" id="PF04020">
    <property type="entry name" value="Phage_holin_4_2"/>
    <property type="match status" value="1"/>
</dbReference>
<feature type="transmembrane region" description="Helical" evidence="1">
    <location>
        <begin position="89"/>
        <end position="110"/>
    </location>
</feature>
<evidence type="ECO:0000313" key="2">
    <source>
        <dbReference type="EMBL" id="KTT18781.1"/>
    </source>
</evidence>
<gene>
    <name evidence="2" type="ORF">NS331_15665</name>
</gene>
<dbReference type="PANTHER" id="PTHR37309:SF1">
    <property type="entry name" value="SLR0284 PROTEIN"/>
    <property type="match status" value="1"/>
</dbReference>
<organism evidence="2 3">
    <name type="scientific">Pseudacidovorax intermedius</name>
    <dbReference type="NCBI Taxonomy" id="433924"/>
    <lineage>
        <taxon>Bacteria</taxon>
        <taxon>Pseudomonadati</taxon>
        <taxon>Pseudomonadota</taxon>
        <taxon>Betaproteobacteria</taxon>
        <taxon>Burkholderiales</taxon>
        <taxon>Comamonadaceae</taxon>
        <taxon>Pseudacidovorax</taxon>
    </lineage>
</organism>
<proteinExistence type="predicted"/>
<dbReference type="PATRIC" id="fig|433924.3.peg.5312"/>
<comment type="caution">
    <text evidence="2">The sequence shown here is derived from an EMBL/GenBank/DDBJ whole genome shotgun (WGS) entry which is preliminary data.</text>
</comment>
<reference evidence="2 3" key="1">
    <citation type="journal article" date="2016" name="Front. Microbiol.">
        <title>Genomic Resource of Rice Seed Associated Bacteria.</title>
        <authorList>
            <person name="Midha S."/>
            <person name="Bansal K."/>
            <person name="Sharma S."/>
            <person name="Kumar N."/>
            <person name="Patil P.P."/>
            <person name="Chaudhry V."/>
            <person name="Patil P.B."/>
        </authorList>
    </citation>
    <scope>NUCLEOTIDE SEQUENCE [LARGE SCALE GENOMIC DNA]</scope>
    <source>
        <strain evidence="2 3">NS331</strain>
    </source>
</reference>
<sequence length="115" mass="12357">MRLILKWVLSALALLMVTYLYGGVQISGFGSAMIAAAVLALLNVFVRPVLVLLTLPVTLITLGLFLFVVNALIFWMASGLLPGFHVDGFWAALFGSLLYSLFGVIIEAAIGASRR</sequence>
<protein>
    <submittedName>
        <fullName evidence="2">Membrane protein</fullName>
    </submittedName>
</protein>
<dbReference type="EMBL" id="LDSL01000098">
    <property type="protein sequence ID" value="KTT18781.1"/>
    <property type="molecule type" value="Genomic_DNA"/>
</dbReference>
<feature type="transmembrane region" description="Helical" evidence="1">
    <location>
        <begin position="57"/>
        <end position="77"/>
    </location>
</feature>